<feature type="compositionally biased region" description="Polar residues" evidence="2">
    <location>
        <begin position="721"/>
        <end position="741"/>
    </location>
</feature>
<feature type="domain" description="Peptidase M12B" evidence="3">
    <location>
        <begin position="234"/>
        <end position="494"/>
    </location>
</feature>
<evidence type="ECO:0000313" key="4">
    <source>
        <dbReference type="EMBL" id="KAH9368668.1"/>
    </source>
</evidence>
<name>A0A9J6G2V8_HAELO</name>
<dbReference type="PANTHER" id="PTHR45702:SF2">
    <property type="entry name" value="KUZBANIAN, ISOFORM A"/>
    <property type="match status" value="1"/>
</dbReference>
<organism evidence="4 5">
    <name type="scientific">Haemaphysalis longicornis</name>
    <name type="common">Bush tick</name>
    <dbReference type="NCBI Taxonomy" id="44386"/>
    <lineage>
        <taxon>Eukaryota</taxon>
        <taxon>Metazoa</taxon>
        <taxon>Ecdysozoa</taxon>
        <taxon>Arthropoda</taxon>
        <taxon>Chelicerata</taxon>
        <taxon>Arachnida</taxon>
        <taxon>Acari</taxon>
        <taxon>Parasitiformes</taxon>
        <taxon>Ixodida</taxon>
        <taxon>Ixodoidea</taxon>
        <taxon>Ixodidae</taxon>
        <taxon>Haemaphysalinae</taxon>
        <taxon>Haemaphysalis</taxon>
    </lineage>
</organism>
<dbReference type="AlphaFoldDB" id="A0A9J6G2V8"/>
<dbReference type="PANTHER" id="PTHR45702">
    <property type="entry name" value="ADAM10/ADAM17 METALLOPEPTIDASE FAMILY MEMBER"/>
    <property type="match status" value="1"/>
</dbReference>
<reference evidence="4 5" key="1">
    <citation type="journal article" date="2020" name="Cell">
        <title>Large-Scale Comparative Analyses of Tick Genomes Elucidate Their Genetic Diversity and Vector Capacities.</title>
        <authorList>
            <consortium name="Tick Genome and Microbiome Consortium (TIGMIC)"/>
            <person name="Jia N."/>
            <person name="Wang J."/>
            <person name="Shi W."/>
            <person name="Du L."/>
            <person name="Sun Y."/>
            <person name="Zhan W."/>
            <person name="Jiang J.F."/>
            <person name="Wang Q."/>
            <person name="Zhang B."/>
            <person name="Ji P."/>
            <person name="Bell-Sakyi L."/>
            <person name="Cui X.M."/>
            <person name="Yuan T.T."/>
            <person name="Jiang B.G."/>
            <person name="Yang W.F."/>
            <person name="Lam T.T."/>
            <person name="Chang Q.C."/>
            <person name="Ding S.J."/>
            <person name="Wang X.J."/>
            <person name="Zhu J.G."/>
            <person name="Ruan X.D."/>
            <person name="Zhao L."/>
            <person name="Wei J.T."/>
            <person name="Ye R.Z."/>
            <person name="Que T.C."/>
            <person name="Du C.H."/>
            <person name="Zhou Y.H."/>
            <person name="Cheng J.X."/>
            <person name="Dai P.F."/>
            <person name="Guo W.B."/>
            <person name="Han X.H."/>
            <person name="Huang E.J."/>
            <person name="Li L.F."/>
            <person name="Wei W."/>
            <person name="Gao Y.C."/>
            <person name="Liu J.Z."/>
            <person name="Shao H.Z."/>
            <person name="Wang X."/>
            <person name="Wang C.C."/>
            <person name="Yang T.C."/>
            <person name="Huo Q.B."/>
            <person name="Li W."/>
            <person name="Chen H.Y."/>
            <person name="Chen S.E."/>
            <person name="Zhou L.G."/>
            <person name="Ni X.B."/>
            <person name="Tian J.H."/>
            <person name="Sheng Y."/>
            <person name="Liu T."/>
            <person name="Pan Y.S."/>
            <person name="Xia L.Y."/>
            <person name="Li J."/>
            <person name="Zhao F."/>
            <person name="Cao W.C."/>
        </authorList>
    </citation>
    <scope>NUCLEOTIDE SEQUENCE [LARGE SCALE GENOMIC DNA]</scope>
    <source>
        <strain evidence="4">HaeL-2018</strain>
    </source>
</reference>
<comment type="caution">
    <text evidence="1">Lacks conserved residue(s) required for the propagation of feature annotation.</text>
</comment>
<keyword evidence="1" id="KW-0862">Zinc</keyword>
<dbReference type="EMBL" id="JABSTR010000004">
    <property type="protein sequence ID" value="KAH9368668.1"/>
    <property type="molecule type" value="Genomic_DNA"/>
</dbReference>
<dbReference type="GO" id="GO:0004222">
    <property type="term" value="F:metalloendopeptidase activity"/>
    <property type="evidence" value="ECO:0007669"/>
    <property type="project" value="InterPro"/>
</dbReference>
<dbReference type="InterPro" id="IPR001590">
    <property type="entry name" value="Peptidase_M12B"/>
</dbReference>
<dbReference type="GO" id="GO:0005886">
    <property type="term" value="C:plasma membrane"/>
    <property type="evidence" value="ECO:0007669"/>
    <property type="project" value="TreeGrafter"/>
</dbReference>
<feature type="compositionally biased region" description="Polar residues" evidence="2">
    <location>
        <begin position="666"/>
        <end position="680"/>
    </location>
</feature>
<comment type="caution">
    <text evidence="4">The sequence shown here is derived from an EMBL/GenBank/DDBJ whole genome shotgun (WGS) entry which is preliminary data.</text>
</comment>
<dbReference type="InterPro" id="IPR049038">
    <property type="entry name" value="ADAM10_Cys-rich"/>
</dbReference>
<dbReference type="GO" id="GO:0046872">
    <property type="term" value="F:metal ion binding"/>
    <property type="evidence" value="ECO:0007669"/>
    <property type="project" value="UniProtKB-KW"/>
</dbReference>
<feature type="binding site" evidence="1">
    <location>
        <position position="442"/>
    </location>
    <ligand>
        <name>Zn(2+)</name>
        <dbReference type="ChEBI" id="CHEBI:29105"/>
        <note>catalytic</note>
    </ligand>
</feature>
<protein>
    <recommendedName>
        <fullName evidence="3">Peptidase M12B domain-containing protein</fullName>
    </recommendedName>
</protein>
<dbReference type="GO" id="GO:0006509">
    <property type="term" value="P:membrane protein ectodomain proteolysis"/>
    <property type="evidence" value="ECO:0007669"/>
    <property type="project" value="TreeGrafter"/>
</dbReference>
<feature type="region of interest" description="Disordered" evidence="2">
    <location>
        <begin position="159"/>
        <end position="188"/>
    </location>
</feature>
<feature type="region of interest" description="Disordered" evidence="2">
    <location>
        <begin position="665"/>
        <end position="684"/>
    </location>
</feature>
<dbReference type="InterPro" id="IPR024079">
    <property type="entry name" value="MetalloPept_cat_dom_sf"/>
</dbReference>
<dbReference type="Gene3D" id="3.40.390.10">
    <property type="entry name" value="Collagenase (Catalytic Domain)"/>
    <property type="match status" value="1"/>
</dbReference>
<dbReference type="Proteomes" id="UP000821853">
    <property type="component" value="Chromosome 2"/>
</dbReference>
<keyword evidence="5" id="KW-1185">Reference proteome</keyword>
<feature type="binding site" evidence="1">
    <location>
        <position position="432"/>
    </location>
    <ligand>
        <name>Zn(2+)</name>
        <dbReference type="ChEBI" id="CHEBI:29105"/>
        <note>catalytic</note>
    </ligand>
</feature>
<feature type="compositionally biased region" description="Polar residues" evidence="2">
    <location>
        <begin position="748"/>
        <end position="757"/>
    </location>
</feature>
<sequence length="797" mass="87991">MSPEETPSLPVTSHMRDNYERSDRGCGCMDVGSTKICRLFHLKLKPDTSAFHKDLVVETERHGRVKSDIGHIYSGQLVGDRSSHVYGALVGGLFEGSIRTSSGLYYVERALRFFARVQPFHSVLYDARDAHFPSKGGWCGVRGDTERWMNDVMKARSALTRPRRATARGTTSTGRRSHARVPSGSKERRAGRKLLWGATGESAPCTPDTPGGLVDETEGVNVSARQAGFTFSQRVCNLKVSVDHLLYAKMAEGDGHPLRTRERITAHIAAHVDRASEIFRRTKFGRIMDISFVVQKIMTTSRLSKAARFARFQINDSRSCSKGVRSSNPFCSSAMDASYMLHLTSKENHDDFCLAYTFTYRDFADGVLGLAWTAAPTPSQGGICEKYKVALDIAPGTSNYKRFYLSLNTGILTFQNYKHFVPRVVSEITFTHELGHNFGSSHDAPPGYTCFADCAPCGPGGNYIMYPSATTGLLPNNDKFSPCSLRNITAVVESMFDGTSTPDSGPICGNAILERDEEVRLRRLLLRGELLLPATQQLECSGMHASQGSRVQVCINGECSASICIKYGLQGCTLPRSSYSADDACLLACMNSSKRCRPACEFASMKTHCGAKLTPGAPCNGLRGYCDVFRKCRDVDDEGALTRLQRVLFAEKSYGKIMQFIKDLTKQQSPENSGQPQVSQPLLKLPHIRTAKQANNSYRDAIRTQTHARREQMLTWPQTLAQQSSLPRNHSPPVTVTTPDIQSDMDTESNVTINRSTLGPKRSRPDDEGTPNGGRMPPSAHSDFDLQNTLKGSKKYR</sequence>
<dbReference type="Pfam" id="PF13574">
    <property type="entry name" value="Reprolysin_2"/>
    <property type="match status" value="1"/>
</dbReference>
<keyword evidence="1" id="KW-0479">Metal-binding</keyword>
<evidence type="ECO:0000259" key="3">
    <source>
        <dbReference type="PROSITE" id="PS50215"/>
    </source>
</evidence>
<dbReference type="OrthoDB" id="6489691at2759"/>
<dbReference type="VEuPathDB" id="VectorBase:HLOH_061600"/>
<proteinExistence type="predicted"/>
<evidence type="ECO:0000313" key="5">
    <source>
        <dbReference type="Proteomes" id="UP000821853"/>
    </source>
</evidence>
<accession>A0A9J6G2V8</accession>
<dbReference type="Pfam" id="PF21299">
    <property type="entry name" value="ADAM10_Cys-rich"/>
    <property type="match status" value="1"/>
</dbReference>
<feature type="binding site" evidence="1">
    <location>
        <position position="436"/>
    </location>
    <ligand>
        <name>Zn(2+)</name>
        <dbReference type="ChEBI" id="CHEBI:29105"/>
        <note>catalytic</note>
    </ligand>
</feature>
<evidence type="ECO:0000256" key="2">
    <source>
        <dbReference type="SAM" id="MobiDB-lite"/>
    </source>
</evidence>
<dbReference type="PROSITE" id="PS50215">
    <property type="entry name" value="ADAM_MEPRO"/>
    <property type="match status" value="1"/>
</dbReference>
<dbReference type="GO" id="GO:0007219">
    <property type="term" value="P:Notch signaling pathway"/>
    <property type="evidence" value="ECO:0007669"/>
    <property type="project" value="TreeGrafter"/>
</dbReference>
<gene>
    <name evidence="4" type="ORF">HPB48_004687</name>
</gene>
<feature type="active site" evidence="1">
    <location>
        <position position="433"/>
    </location>
</feature>
<dbReference type="SUPFAM" id="SSF55486">
    <property type="entry name" value="Metalloproteases ('zincins'), catalytic domain"/>
    <property type="match status" value="1"/>
</dbReference>
<evidence type="ECO:0000256" key="1">
    <source>
        <dbReference type="PROSITE-ProRule" id="PRU00276"/>
    </source>
</evidence>
<feature type="region of interest" description="Disordered" evidence="2">
    <location>
        <begin position="721"/>
        <end position="797"/>
    </location>
</feature>
<dbReference type="InterPro" id="IPR051489">
    <property type="entry name" value="ADAM_Metalloproteinase"/>
</dbReference>